<protein>
    <recommendedName>
        <fullName evidence="2 8">Transcription elongation factor GreA</fullName>
    </recommendedName>
    <alternativeName>
        <fullName evidence="7 8">Transcript cleavage factor GreA</fullName>
    </alternativeName>
</protein>
<keyword evidence="12" id="KW-0251">Elongation factor</keyword>
<evidence type="ECO:0000259" key="11">
    <source>
        <dbReference type="Pfam" id="PF03449"/>
    </source>
</evidence>
<dbReference type="PANTHER" id="PTHR30437">
    <property type="entry name" value="TRANSCRIPTION ELONGATION FACTOR GREA"/>
    <property type="match status" value="1"/>
</dbReference>
<reference evidence="12 13" key="1">
    <citation type="journal article" date="2015" name="Nature">
        <title>rRNA introns, odd ribosomes, and small enigmatic genomes across a large radiation of phyla.</title>
        <authorList>
            <person name="Brown C.T."/>
            <person name="Hug L.A."/>
            <person name="Thomas B.C."/>
            <person name="Sharon I."/>
            <person name="Castelle C.J."/>
            <person name="Singh A."/>
            <person name="Wilkins M.J."/>
            <person name="Williams K.H."/>
            <person name="Banfield J.F."/>
        </authorList>
    </citation>
    <scope>NUCLEOTIDE SEQUENCE [LARGE SCALE GENOMIC DNA]</scope>
</reference>
<evidence type="ECO:0000256" key="2">
    <source>
        <dbReference type="ARBA" id="ARBA00013729"/>
    </source>
</evidence>
<evidence type="ECO:0000313" key="12">
    <source>
        <dbReference type="EMBL" id="KKU04889.1"/>
    </source>
</evidence>
<evidence type="ECO:0000259" key="10">
    <source>
        <dbReference type="Pfam" id="PF01272"/>
    </source>
</evidence>
<sequence>MTDEQEFLTKDKFEELTKELDFLKKTKRKEIAENLEYAKSLGDLSENAEYHEAREAQGNLENKIAKLEMLLKTGAIVTGKDKTQSGNISVGSTVTVEKKDNGERKIFKIVGSEESDIGNGKISVHSPMGEALSGKRKGDSTIVQTPKGPAGYKIIEVK</sequence>
<evidence type="ECO:0000256" key="3">
    <source>
        <dbReference type="ARBA" id="ARBA00023015"/>
    </source>
</evidence>
<dbReference type="Pfam" id="PF03449">
    <property type="entry name" value="GreA_GreB_N"/>
    <property type="match status" value="1"/>
</dbReference>
<dbReference type="GO" id="GO:0003677">
    <property type="term" value="F:DNA binding"/>
    <property type="evidence" value="ECO:0007669"/>
    <property type="project" value="UniProtKB-UniRule"/>
</dbReference>
<organism evidence="12 13">
    <name type="scientific">Candidatus Giovannonibacteria bacterium GW2011_GWA2_45_21</name>
    <dbReference type="NCBI Taxonomy" id="1618649"/>
    <lineage>
        <taxon>Bacteria</taxon>
        <taxon>Candidatus Giovannoniibacteriota</taxon>
    </lineage>
</organism>
<dbReference type="FunFam" id="3.10.50.30:FF:000001">
    <property type="entry name" value="Transcription elongation factor GreA"/>
    <property type="match status" value="1"/>
</dbReference>
<evidence type="ECO:0000256" key="1">
    <source>
        <dbReference type="ARBA" id="ARBA00008213"/>
    </source>
</evidence>
<evidence type="ECO:0000256" key="7">
    <source>
        <dbReference type="ARBA" id="ARBA00030776"/>
    </source>
</evidence>
<dbReference type="Gene3D" id="3.10.50.30">
    <property type="entry name" value="Transcription elongation factor, GreA/GreB, C-terminal domain"/>
    <property type="match status" value="1"/>
</dbReference>
<feature type="domain" description="Transcription elongation factor GreA/GreB N-terminal" evidence="11">
    <location>
        <begin position="8"/>
        <end position="73"/>
    </location>
</feature>
<evidence type="ECO:0000256" key="9">
    <source>
        <dbReference type="RuleBase" id="RU000556"/>
    </source>
</evidence>
<dbReference type="AlphaFoldDB" id="A0A0G1M9A5"/>
<dbReference type="GO" id="GO:0070063">
    <property type="term" value="F:RNA polymerase binding"/>
    <property type="evidence" value="ECO:0007669"/>
    <property type="project" value="InterPro"/>
</dbReference>
<dbReference type="EMBL" id="LCKT01000006">
    <property type="protein sequence ID" value="KKU04889.1"/>
    <property type="molecule type" value="Genomic_DNA"/>
</dbReference>
<dbReference type="InterPro" id="IPR036805">
    <property type="entry name" value="Tscrpt_elong_fac_GreA/B_N_sf"/>
</dbReference>
<dbReference type="PIRSF" id="PIRSF006092">
    <property type="entry name" value="GreA_GreB"/>
    <property type="match status" value="1"/>
</dbReference>
<dbReference type="SUPFAM" id="SSF54534">
    <property type="entry name" value="FKBP-like"/>
    <property type="match status" value="1"/>
</dbReference>
<dbReference type="InterPro" id="IPR018151">
    <property type="entry name" value="TF_GreA/GreB_CS"/>
</dbReference>
<comment type="function">
    <text evidence="6 8 9">Necessary for efficient RNA polymerase transcription elongation past template-encoded arresting sites. The arresting sites in DNA have the property of trapping a certain fraction of elongating RNA polymerases that pass through, resulting in locked ternary complexes. Cleavage of the nascent transcript by cleavage factors such as GreA or GreB allows the resumption of elongation from the new 3'terminus. GreA releases sequences of 2 to 3 nucleotides.</text>
</comment>
<feature type="coiled-coil region" evidence="8">
    <location>
        <begin position="13"/>
        <end position="73"/>
    </location>
</feature>
<dbReference type="InterPro" id="IPR001437">
    <property type="entry name" value="Tscrpt_elong_fac_GreA/B_C"/>
</dbReference>
<dbReference type="InterPro" id="IPR006359">
    <property type="entry name" value="Tscrpt_elong_fac_GreA"/>
</dbReference>
<keyword evidence="3 8" id="KW-0805">Transcription regulation</keyword>
<comment type="caution">
    <text evidence="12">The sequence shown here is derived from an EMBL/GenBank/DDBJ whole genome shotgun (WGS) entry which is preliminary data.</text>
</comment>
<dbReference type="NCBIfam" id="NF001263">
    <property type="entry name" value="PRK00226.1-4"/>
    <property type="match status" value="1"/>
</dbReference>
<keyword evidence="4 8" id="KW-0238">DNA-binding</keyword>
<dbReference type="PROSITE" id="PS00829">
    <property type="entry name" value="GREAB_1"/>
    <property type="match status" value="1"/>
</dbReference>
<proteinExistence type="inferred from homology"/>
<gene>
    <name evidence="8" type="primary">greA</name>
    <name evidence="12" type="ORF">UX06_C0006G0005</name>
</gene>
<evidence type="ECO:0000313" key="13">
    <source>
        <dbReference type="Proteomes" id="UP000034696"/>
    </source>
</evidence>
<keyword evidence="8" id="KW-0175">Coiled coil</keyword>
<dbReference type="InterPro" id="IPR022691">
    <property type="entry name" value="Tscrpt_elong_fac_GreA/B_N"/>
</dbReference>
<comment type="similarity">
    <text evidence="1 8 9">Belongs to the GreA/GreB family.</text>
</comment>
<dbReference type="Proteomes" id="UP000034696">
    <property type="component" value="Unassembled WGS sequence"/>
</dbReference>
<keyword evidence="5 8" id="KW-0804">Transcription</keyword>
<dbReference type="NCBIfam" id="TIGR01462">
    <property type="entry name" value="greA"/>
    <property type="match status" value="1"/>
</dbReference>
<accession>A0A0G1M9A5</accession>
<feature type="domain" description="Transcription elongation factor GreA/GreB C-terminal" evidence="10">
    <location>
        <begin position="84"/>
        <end position="158"/>
    </location>
</feature>
<evidence type="ECO:0000256" key="5">
    <source>
        <dbReference type="ARBA" id="ARBA00023163"/>
    </source>
</evidence>
<dbReference type="GO" id="GO:0003746">
    <property type="term" value="F:translation elongation factor activity"/>
    <property type="evidence" value="ECO:0007669"/>
    <property type="project" value="UniProtKB-KW"/>
</dbReference>
<dbReference type="FunFam" id="1.10.287.180:FF:000001">
    <property type="entry name" value="Transcription elongation factor GreA"/>
    <property type="match status" value="1"/>
</dbReference>
<dbReference type="SUPFAM" id="SSF46557">
    <property type="entry name" value="GreA transcript cleavage protein, N-terminal domain"/>
    <property type="match status" value="1"/>
</dbReference>
<dbReference type="InterPro" id="IPR023459">
    <property type="entry name" value="Tscrpt_elong_fac_GreA/B_fam"/>
</dbReference>
<dbReference type="GO" id="GO:0006354">
    <property type="term" value="P:DNA-templated transcription elongation"/>
    <property type="evidence" value="ECO:0007669"/>
    <property type="project" value="TreeGrafter"/>
</dbReference>
<dbReference type="Gene3D" id="1.10.287.180">
    <property type="entry name" value="Transcription elongation factor, GreA/GreB, N-terminal domain"/>
    <property type="match status" value="1"/>
</dbReference>
<evidence type="ECO:0000256" key="8">
    <source>
        <dbReference type="HAMAP-Rule" id="MF_00105"/>
    </source>
</evidence>
<dbReference type="GO" id="GO:0032784">
    <property type="term" value="P:regulation of DNA-templated transcription elongation"/>
    <property type="evidence" value="ECO:0007669"/>
    <property type="project" value="UniProtKB-UniRule"/>
</dbReference>
<dbReference type="Pfam" id="PF01272">
    <property type="entry name" value="GreA_GreB"/>
    <property type="match status" value="1"/>
</dbReference>
<dbReference type="InterPro" id="IPR036953">
    <property type="entry name" value="GreA/GreB_C_sf"/>
</dbReference>
<dbReference type="InterPro" id="IPR028624">
    <property type="entry name" value="Tscrpt_elong_fac_GreA/B"/>
</dbReference>
<name>A0A0G1M9A5_9BACT</name>
<dbReference type="PANTHER" id="PTHR30437:SF4">
    <property type="entry name" value="TRANSCRIPTION ELONGATION FACTOR GREA"/>
    <property type="match status" value="1"/>
</dbReference>
<dbReference type="PATRIC" id="fig|1618649.3.peg.141"/>
<keyword evidence="12" id="KW-0648">Protein biosynthesis</keyword>
<evidence type="ECO:0000256" key="6">
    <source>
        <dbReference type="ARBA" id="ARBA00024916"/>
    </source>
</evidence>
<evidence type="ECO:0000256" key="4">
    <source>
        <dbReference type="ARBA" id="ARBA00023125"/>
    </source>
</evidence>
<dbReference type="HAMAP" id="MF_00105">
    <property type="entry name" value="GreA_GreB"/>
    <property type="match status" value="1"/>
</dbReference>